<feature type="non-terminal residue" evidence="1">
    <location>
        <position position="1"/>
    </location>
</feature>
<evidence type="ECO:0000313" key="1">
    <source>
        <dbReference type="EMBL" id="GFA74597.1"/>
    </source>
</evidence>
<proteinExistence type="predicted"/>
<gene>
    <name evidence="1" type="ORF">Tci_646569</name>
</gene>
<comment type="caution">
    <text evidence="1">The sequence shown here is derived from an EMBL/GenBank/DDBJ whole genome shotgun (WGS) entry which is preliminary data.</text>
</comment>
<name>A0A699K3P5_TANCI</name>
<organism evidence="1">
    <name type="scientific">Tanacetum cinerariifolium</name>
    <name type="common">Dalmatian daisy</name>
    <name type="synonym">Chrysanthemum cinerariifolium</name>
    <dbReference type="NCBI Taxonomy" id="118510"/>
    <lineage>
        <taxon>Eukaryota</taxon>
        <taxon>Viridiplantae</taxon>
        <taxon>Streptophyta</taxon>
        <taxon>Embryophyta</taxon>
        <taxon>Tracheophyta</taxon>
        <taxon>Spermatophyta</taxon>
        <taxon>Magnoliopsida</taxon>
        <taxon>eudicotyledons</taxon>
        <taxon>Gunneridae</taxon>
        <taxon>Pentapetalae</taxon>
        <taxon>asterids</taxon>
        <taxon>campanulids</taxon>
        <taxon>Asterales</taxon>
        <taxon>Asteraceae</taxon>
        <taxon>Asteroideae</taxon>
        <taxon>Anthemideae</taxon>
        <taxon>Anthemidinae</taxon>
        <taxon>Tanacetum</taxon>
    </lineage>
</organism>
<accession>A0A699K3P5</accession>
<sequence length="119" mass="13754">KSEKLGRVPTEMELILEYTQQGISYEARSILTDLQVTPTKLRRMTKPYPSHCFIANCFNAGNIKMGVKVPGSSRLTLISQDDEMRLYLVDDLKESFHEEQVLNCFIQKPLMLAHQNRHE</sequence>
<protein>
    <submittedName>
        <fullName evidence="1">Uncharacterized protein</fullName>
    </submittedName>
</protein>
<reference evidence="1" key="1">
    <citation type="journal article" date="2019" name="Sci. Rep.">
        <title>Draft genome of Tanacetum cinerariifolium, the natural source of mosquito coil.</title>
        <authorList>
            <person name="Yamashiro T."/>
            <person name="Shiraishi A."/>
            <person name="Satake H."/>
            <person name="Nakayama K."/>
        </authorList>
    </citation>
    <scope>NUCLEOTIDE SEQUENCE</scope>
</reference>
<dbReference type="AlphaFoldDB" id="A0A699K3P5"/>
<dbReference type="EMBL" id="BKCJ010480057">
    <property type="protein sequence ID" value="GFA74597.1"/>
    <property type="molecule type" value="Genomic_DNA"/>
</dbReference>